<sequence>MYSLSDGTAMYWKDGSVQRSWERGSPYDVKGNFAVFGNTAVNVKTGKSRSLLNANFNNRNFFDLSADGTVVYEFNTGIRRHLADDTATTYYPTAPEYPNNYNGPLTDGKNILYAAYTMSEGYPKWSLQVRGADGQVTPITLNPVLNEDYYKTDPRTSYQINNGWIAYKEYNKASERWTLKVRSPEGVTQLAYTAPKWWQLTGVPLTIKELGPDGTVAYAFKDTTYLYSAQAGKLLYTFKGPGELHYREHVFGGQGENPYRYGAWYRLDGGSLYAIRF</sequence>
<comment type="caution">
    <text evidence="1">The sequence shown here is derived from an EMBL/GenBank/DDBJ whole genome shotgun (WGS) entry which is preliminary data.</text>
</comment>
<dbReference type="RefSeq" id="WP_208848012.1">
    <property type="nucleotide sequence ID" value="NZ_JAGGDJ010000007.1"/>
</dbReference>
<organism evidence="1 2">
    <name type="scientific">Paenibacillus artemisiicola</name>
    <dbReference type="NCBI Taxonomy" id="1172618"/>
    <lineage>
        <taxon>Bacteria</taxon>
        <taxon>Bacillati</taxon>
        <taxon>Bacillota</taxon>
        <taxon>Bacilli</taxon>
        <taxon>Bacillales</taxon>
        <taxon>Paenibacillaceae</taxon>
        <taxon>Paenibacillus</taxon>
    </lineage>
</organism>
<proteinExistence type="predicted"/>
<gene>
    <name evidence="1" type="ORF">I8J29_12950</name>
</gene>
<accession>A0ABS3W9X5</accession>
<name>A0ABS3W9X5_9BACL</name>
<dbReference type="Proteomes" id="UP000670947">
    <property type="component" value="Unassembled WGS sequence"/>
</dbReference>
<keyword evidence="2" id="KW-1185">Reference proteome</keyword>
<reference evidence="1 2" key="1">
    <citation type="submission" date="2021-03" db="EMBL/GenBank/DDBJ databases">
        <title>Paenibacillus artemisicola MWE-103 whole genome sequence.</title>
        <authorList>
            <person name="Ham Y.J."/>
        </authorList>
    </citation>
    <scope>NUCLEOTIDE SEQUENCE [LARGE SCALE GENOMIC DNA]</scope>
    <source>
        <strain evidence="1 2">MWE-103</strain>
    </source>
</reference>
<evidence type="ECO:0000313" key="2">
    <source>
        <dbReference type="Proteomes" id="UP000670947"/>
    </source>
</evidence>
<dbReference type="EMBL" id="JAGGDJ010000007">
    <property type="protein sequence ID" value="MBO7745110.1"/>
    <property type="molecule type" value="Genomic_DNA"/>
</dbReference>
<evidence type="ECO:0000313" key="1">
    <source>
        <dbReference type="EMBL" id="MBO7745110.1"/>
    </source>
</evidence>
<protein>
    <submittedName>
        <fullName evidence="1">Uncharacterized protein</fullName>
    </submittedName>
</protein>